<dbReference type="PROSITE" id="PS00750">
    <property type="entry name" value="TCP1_1"/>
    <property type="match status" value="1"/>
</dbReference>
<dbReference type="GO" id="GO:0140662">
    <property type="term" value="F:ATP-dependent protein folding chaperone"/>
    <property type="evidence" value="ECO:0007669"/>
    <property type="project" value="InterPro"/>
</dbReference>
<dbReference type="InterPro" id="IPR027413">
    <property type="entry name" value="GROEL-like_equatorial_sf"/>
</dbReference>
<evidence type="ECO:0000256" key="1">
    <source>
        <dbReference type="ARBA" id="ARBA00004496"/>
    </source>
</evidence>
<dbReference type="InterPro" id="IPR017998">
    <property type="entry name" value="Chaperone_TCP-1"/>
</dbReference>
<evidence type="ECO:0000256" key="9">
    <source>
        <dbReference type="RuleBase" id="RU004192"/>
    </source>
</evidence>
<dbReference type="InterPro" id="IPR054827">
    <property type="entry name" value="thermosome_alpha"/>
</dbReference>
<dbReference type="InterPro" id="IPR012717">
    <property type="entry name" value="Chap_CCT_delta"/>
</dbReference>
<gene>
    <name evidence="11" type="ORF">HAND1043_LOCUS20086</name>
</gene>
<accession>A0A7S0Y676</accession>
<comment type="similarity">
    <text evidence="2 8">Belongs to the TCP-1 chaperonin family.</text>
</comment>
<dbReference type="NCBIfam" id="TIGR02342">
    <property type="entry name" value="chap_CCT_delta"/>
    <property type="match status" value="1"/>
</dbReference>
<keyword evidence="5 8" id="KW-0547">Nucleotide-binding</keyword>
<dbReference type="GO" id="GO:0005524">
    <property type="term" value="F:ATP binding"/>
    <property type="evidence" value="ECO:0007669"/>
    <property type="project" value="UniProtKB-KW"/>
</dbReference>
<organism evidence="11">
    <name type="scientific">Hemiselmis andersenii</name>
    <name type="common">Cryptophyte alga</name>
    <dbReference type="NCBI Taxonomy" id="464988"/>
    <lineage>
        <taxon>Eukaryota</taxon>
        <taxon>Cryptophyceae</taxon>
        <taxon>Cryptomonadales</taxon>
        <taxon>Hemiselmidaceae</taxon>
        <taxon>Hemiselmis</taxon>
    </lineage>
</organism>
<dbReference type="InterPro" id="IPR027409">
    <property type="entry name" value="GroEL-like_apical_dom_sf"/>
</dbReference>
<feature type="region of interest" description="Disordered" evidence="10">
    <location>
        <begin position="1"/>
        <end position="23"/>
    </location>
</feature>
<name>A0A7S0Y676_HEMAN</name>
<proteinExistence type="inferred from homology"/>
<comment type="subcellular location">
    <subcellularLocation>
        <location evidence="1">Cytoplasm</location>
    </subcellularLocation>
</comment>
<dbReference type="CDD" id="cd03338">
    <property type="entry name" value="TCP1_delta"/>
    <property type="match status" value="1"/>
</dbReference>
<keyword evidence="7 8" id="KW-0143">Chaperone</keyword>
<reference evidence="11" key="1">
    <citation type="submission" date="2021-01" db="EMBL/GenBank/DDBJ databases">
        <authorList>
            <person name="Corre E."/>
            <person name="Pelletier E."/>
            <person name="Niang G."/>
            <person name="Scheremetjew M."/>
            <person name="Finn R."/>
            <person name="Kale V."/>
            <person name="Holt S."/>
            <person name="Cochrane G."/>
            <person name="Meng A."/>
            <person name="Brown T."/>
            <person name="Cohen L."/>
        </authorList>
    </citation>
    <scope>NUCLEOTIDE SEQUENCE</scope>
    <source>
        <strain evidence="11">CCMP441</strain>
    </source>
</reference>
<dbReference type="SUPFAM" id="SSF54849">
    <property type="entry name" value="GroEL-intermediate domain like"/>
    <property type="match status" value="1"/>
</dbReference>
<evidence type="ECO:0000256" key="5">
    <source>
        <dbReference type="ARBA" id="ARBA00022741"/>
    </source>
</evidence>
<dbReference type="Gene3D" id="3.30.260.10">
    <property type="entry name" value="TCP-1-like chaperonin intermediate domain"/>
    <property type="match status" value="1"/>
</dbReference>
<dbReference type="EMBL" id="HBFK01033063">
    <property type="protein sequence ID" value="CAD8753580.1"/>
    <property type="molecule type" value="Transcribed_RNA"/>
</dbReference>
<dbReference type="PRINTS" id="PR00304">
    <property type="entry name" value="TCOMPLEXTCP1"/>
</dbReference>
<evidence type="ECO:0000256" key="10">
    <source>
        <dbReference type="SAM" id="MobiDB-lite"/>
    </source>
</evidence>
<keyword evidence="4" id="KW-0963">Cytoplasm</keyword>
<dbReference type="InterPro" id="IPR002423">
    <property type="entry name" value="Cpn60/GroEL/TCP-1"/>
</dbReference>
<keyword evidence="6 8" id="KW-0067">ATP-binding</keyword>
<dbReference type="SUPFAM" id="SSF52029">
    <property type="entry name" value="GroEL apical domain-like"/>
    <property type="match status" value="1"/>
</dbReference>
<dbReference type="InterPro" id="IPR002194">
    <property type="entry name" value="Chaperonin_TCP-1_CS"/>
</dbReference>
<evidence type="ECO:0000313" key="11">
    <source>
        <dbReference type="EMBL" id="CAD8753580.1"/>
    </source>
</evidence>
<dbReference type="FunFam" id="3.50.7.10:FF:000010">
    <property type="entry name" value="T-complex protein 1 subunit delta"/>
    <property type="match status" value="1"/>
</dbReference>
<dbReference type="GO" id="GO:0005737">
    <property type="term" value="C:cytoplasm"/>
    <property type="evidence" value="ECO:0007669"/>
    <property type="project" value="UniProtKB-SubCell"/>
</dbReference>
<dbReference type="PROSITE" id="PS00751">
    <property type="entry name" value="TCP1_2"/>
    <property type="match status" value="1"/>
</dbReference>
<evidence type="ECO:0000256" key="8">
    <source>
        <dbReference type="RuleBase" id="RU004187"/>
    </source>
</evidence>
<evidence type="ECO:0000256" key="3">
    <source>
        <dbReference type="ARBA" id="ARBA00016107"/>
    </source>
</evidence>
<feature type="compositionally biased region" description="Basic and acidic residues" evidence="10">
    <location>
        <begin position="12"/>
        <end position="21"/>
    </location>
</feature>
<evidence type="ECO:0000256" key="2">
    <source>
        <dbReference type="ARBA" id="ARBA00008020"/>
    </source>
</evidence>
<dbReference type="SUPFAM" id="SSF48592">
    <property type="entry name" value="GroEL equatorial domain-like"/>
    <property type="match status" value="1"/>
</dbReference>
<dbReference type="PROSITE" id="PS00995">
    <property type="entry name" value="TCP1_3"/>
    <property type="match status" value="1"/>
</dbReference>
<dbReference type="NCBIfam" id="NF041083">
    <property type="entry name" value="thermosome_beta"/>
    <property type="match status" value="1"/>
</dbReference>
<evidence type="ECO:0000256" key="6">
    <source>
        <dbReference type="ARBA" id="ARBA00022840"/>
    </source>
</evidence>
<dbReference type="GO" id="GO:0016887">
    <property type="term" value="F:ATP hydrolysis activity"/>
    <property type="evidence" value="ECO:0007669"/>
    <property type="project" value="InterPro"/>
</dbReference>
<dbReference type="AlphaFoldDB" id="A0A7S0Y676"/>
<dbReference type="Gene3D" id="3.50.7.10">
    <property type="entry name" value="GroEL"/>
    <property type="match status" value="1"/>
</dbReference>
<evidence type="ECO:0000256" key="7">
    <source>
        <dbReference type="ARBA" id="ARBA00023186"/>
    </source>
</evidence>
<dbReference type="InterPro" id="IPR027410">
    <property type="entry name" value="TCP-1-like_intermed_sf"/>
</dbReference>
<dbReference type="Gene3D" id="1.10.560.10">
    <property type="entry name" value="GroEL-like equatorial domain"/>
    <property type="match status" value="1"/>
</dbReference>
<sequence length="528" mass="57014">MGEGEGGTQLDTGKRQQDDVRTSNIMAGKAISDAVRTSLGPRGMDKMMETQSGEVIITNDGATILRHMSVSHPAAKMMVELSKSQDIEAGDGTTSVVVLAGGLLNAVQTLLTRGLHPNQISDAFQLANNKADEIMRNMAIPVDFSDKETLVKCTTTSLCSKVVSQNSSLLAPLAVDAVMSIADPATETNADLNNIKVVQKLGGTVDDTELIQGLVFSQKISKAAGGPMRMPNAKIAVVQFCLSPPKTDIENSVVISDYQQMDRLLKEERNYIADLCKKIAKTGCNVVLLQKSILRDAITDLGLHFLSKLKIMLIRDIERDQIEFICKTLNCTPIASADALRPEKLGKADMVEEIATSDGKIVKITGVPKPCKTASILCRGSNKMMLEENERSIHDALCVVRSLFKQRYLIPGGSAPEMEVSHKLMEYAKTLSGADSFCVRAYAEALEIVPATLAENAGLNPISIVTELRQKHARGEQYAGVNVRKGTISNMNEENVVQPLLVSSSALSLATECVRMLLKIDGIVPVAM</sequence>
<dbReference type="InterPro" id="IPR053374">
    <property type="entry name" value="TCP-1_chaperonin"/>
</dbReference>
<dbReference type="Pfam" id="PF00118">
    <property type="entry name" value="Cpn60_TCP1"/>
    <property type="match status" value="1"/>
</dbReference>
<dbReference type="PANTHER" id="PTHR11353">
    <property type="entry name" value="CHAPERONIN"/>
    <property type="match status" value="1"/>
</dbReference>
<protein>
    <recommendedName>
        <fullName evidence="3 9">T-complex protein 1 subunit delta</fullName>
    </recommendedName>
</protein>
<dbReference type="GO" id="GO:0051082">
    <property type="term" value="F:unfolded protein binding"/>
    <property type="evidence" value="ECO:0007669"/>
    <property type="project" value="InterPro"/>
</dbReference>
<dbReference type="NCBIfam" id="NF041082">
    <property type="entry name" value="thermosome_alpha"/>
    <property type="match status" value="1"/>
</dbReference>
<evidence type="ECO:0000256" key="4">
    <source>
        <dbReference type="ARBA" id="ARBA00022490"/>
    </source>
</evidence>